<organism evidence="1 2">
    <name type="scientific">Paenibacillus mesotrionivorans</name>
    <dbReference type="NCBI Taxonomy" id="3160968"/>
    <lineage>
        <taxon>Bacteria</taxon>
        <taxon>Bacillati</taxon>
        <taxon>Bacillota</taxon>
        <taxon>Bacilli</taxon>
        <taxon>Bacillales</taxon>
        <taxon>Paenibacillaceae</taxon>
        <taxon>Paenibacillus</taxon>
    </lineage>
</organism>
<dbReference type="Proteomes" id="UP001631969">
    <property type="component" value="Unassembled WGS sequence"/>
</dbReference>
<sequence length="312" mass="36642">MKRPERLHEMMRYLNNREFFNLHDLMDEYSISKSTALRDIEALEQLGMPIYSEHGRNGGYAILKNSLLSPISFTMDEIYALYFAMLTLEAYESTPFHLNIQKLHEKFERCLSENQQKQIQRMKKVLQFEVVPHKHASLFLDKILKSILNENSCTILYSKPGQKKSIPVQFYKISARFGQWYASGMELASCRHRVFRCDRIEEVEEMETRPPFTLDELLARSVDIYRSEQSIPYEVEISAEAKDLFHKEHYPSMTLEEGEPPVIRGFYNPGEEGFTAAYFTRFGTHVLSVKPDPLKQLIRDHLNSLLRHYQTL</sequence>
<dbReference type="EMBL" id="JBJURJ010000010">
    <property type="protein sequence ID" value="MFM9329835.1"/>
    <property type="molecule type" value="Genomic_DNA"/>
</dbReference>
<proteinExistence type="predicted"/>
<name>A0ACC7NZA6_9BACL</name>
<accession>A0ACC7NZA6</accession>
<gene>
    <name evidence="1" type="ORF">ACI1P1_16180</name>
</gene>
<evidence type="ECO:0000313" key="2">
    <source>
        <dbReference type="Proteomes" id="UP001631969"/>
    </source>
</evidence>
<evidence type="ECO:0000313" key="1">
    <source>
        <dbReference type="EMBL" id="MFM9329835.1"/>
    </source>
</evidence>
<comment type="caution">
    <text evidence="1">The sequence shown here is derived from an EMBL/GenBank/DDBJ whole genome shotgun (WGS) entry which is preliminary data.</text>
</comment>
<protein>
    <submittedName>
        <fullName evidence="1">Helix-turn-helix transcriptional regulator</fullName>
    </submittedName>
</protein>
<keyword evidence="2" id="KW-1185">Reference proteome</keyword>
<reference evidence="1" key="1">
    <citation type="submission" date="2024-12" db="EMBL/GenBank/DDBJ databases">
        <authorList>
            <person name="Wu N."/>
        </authorList>
    </citation>
    <scope>NUCLEOTIDE SEQUENCE</scope>
    <source>
        <strain evidence="1">P15</strain>
    </source>
</reference>